<organism evidence="1 2">
    <name type="scientific">Streptomyces subrutilus</name>
    <dbReference type="NCBI Taxonomy" id="36818"/>
    <lineage>
        <taxon>Bacteria</taxon>
        <taxon>Bacillati</taxon>
        <taxon>Actinomycetota</taxon>
        <taxon>Actinomycetes</taxon>
        <taxon>Kitasatosporales</taxon>
        <taxon>Streptomycetaceae</taxon>
        <taxon>Streptomyces</taxon>
    </lineage>
</organism>
<accession>A0A1E5PYJ2</accession>
<protein>
    <submittedName>
        <fullName evidence="1">Uncharacterized protein</fullName>
    </submittedName>
</protein>
<name>A0A1E5PYJ2_9ACTN</name>
<evidence type="ECO:0000313" key="1">
    <source>
        <dbReference type="EMBL" id="OEJ34462.1"/>
    </source>
</evidence>
<dbReference type="EMBL" id="MEHK01000001">
    <property type="protein sequence ID" value="OEJ34462.1"/>
    <property type="molecule type" value="Genomic_DNA"/>
</dbReference>
<proteinExistence type="predicted"/>
<keyword evidence="2" id="KW-1185">Reference proteome</keyword>
<dbReference type="RefSeq" id="WP_069922653.1">
    <property type="nucleotide sequence ID" value="NZ_MEHK01000001.1"/>
</dbReference>
<reference evidence="1 2" key="1">
    <citation type="submission" date="2016-08" db="EMBL/GenBank/DDBJ databases">
        <title>The complete genome of Streptomyces subrutilus 10-1-1.</title>
        <authorList>
            <person name="Chen X."/>
        </authorList>
    </citation>
    <scope>NUCLEOTIDE SEQUENCE [LARGE SCALE GENOMIC DNA]</scope>
    <source>
        <strain evidence="1 2">10-1-1</strain>
    </source>
</reference>
<comment type="caution">
    <text evidence="1">The sequence shown here is derived from an EMBL/GenBank/DDBJ whole genome shotgun (WGS) entry which is preliminary data.</text>
</comment>
<sequence>MSTTRAMRGLAGDLLADARLSPPAGAREIFGLHLGELLRPYLPPPREEQFPEAIERIKTSLGWRSPVSRR</sequence>
<gene>
    <name evidence="1" type="ORF">BGK67_26805</name>
</gene>
<evidence type="ECO:0000313" key="2">
    <source>
        <dbReference type="Proteomes" id="UP000095705"/>
    </source>
</evidence>
<dbReference type="AlphaFoldDB" id="A0A1E5PYJ2"/>
<dbReference type="Proteomes" id="UP000095705">
    <property type="component" value="Unassembled WGS sequence"/>
</dbReference>